<comment type="caution">
    <text evidence="9">The sequence shown here is derived from an EMBL/GenBank/DDBJ whole genome shotgun (WGS) entry which is preliminary data.</text>
</comment>
<evidence type="ECO:0000259" key="8">
    <source>
        <dbReference type="PROSITE" id="PS50928"/>
    </source>
</evidence>
<comment type="subcellular location">
    <subcellularLocation>
        <location evidence="1 7">Cell membrane</location>
        <topology evidence="1 7">Multi-pass membrane protein</topology>
    </subcellularLocation>
</comment>
<keyword evidence="2 7" id="KW-0813">Transport</keyword>
<evidence type="ECO:0000313" key="9">
    <source>
        <dbReference type="EMBL" id="GAA0938733.1"/>
    </source>
</evidence>
<feature type="transmembrane region" description="Helical" evidence="7">
    <location>
        <begin position="200"/>
        <end position="222"/>
    </location>
</feature>
<feature type="transmembrane region" description="Helical" evidence="7">
    <location>
        <begin position="152"/>
        <end position="173"/>
    </location>
</feature>
<evidence type="ECO:0000256" key="5">
    <source>
        <dbReference type="ARBA" id="ARBA00022989"/>
    </source>
</evidence>
<dbReference type="Pfam" id="PF00528">
    <property type="entry name" value="BPD_transp_1"/>
    <property type="match status" value="1"/>
</dbReference>
<evidence type="ECO:0000256" key="1">
    <source>
        <dbReference type="ARBA" id="ARBA00004651"/>
    </source>
</evidence>
<feature type="transmembrane region" description="Helical" evidence="7">
    <location>
        <begin position="20"/>
        <end position="44"/>
    </location>
</feature>
<dbReference type="InterPro" id="IPR035906">
    <property type="entry name" value="MetI-like_sf"/>
</dbReference>
<evidence type="ECO:0000313" key="10">
    <source>
        <dbReference type="Proteomes" id="UP001500542"/>
    </source>
</evidence>
<feature type="transmembrane region" description="Helical" evidence="7">
    <location>
        <begin position="254"/>
        <end position="273"/>
    </location>
</feature>
<comment type="similarity">
    <text evidence="7">Belongs to the binding-protein-dependent transport system permease family.</text>
</comment>
<dbReference type="PANTHER" id="PTHR30193:SF1">
    <property type="entry name" value="ABC TRANSPORTER PERMEASE PROTEIN YESP-RELATED"/>
    <property type="match status" value="1"/>
</dbReference>
<evidence type="ECO:0000256" key="3">
    <source>
        <dbReference type="ARBA" id="ARBA00022475"/>
    </source>
</evidence>
<organism evidence="9 10">
    <name type="scientific">Kribbella koreensis</name>
    <dbReference type="NCBI Taxonomy" id="57909"/>
    <lineage>
        <taxon>Bacteria</taxon>
        <taxon>Bacillati</taxon>
        <taxon>Actinomycetota</taxon>
        <taxon>Actinomycetes</taxon>
        <taxon>Propionibacteriales</taxon>
        <taxon>Kribbellaceae</taxon>
        <taxon>Kribbella</taxon>
    </lineage>
</organism>
<keyword evidence="6 7" id="KW-0472">Membrane</keyword>
<protein>
    <submittedName>
        <fullName evidence="9">Sugar ABC transporter permease</fullName>
    </submittedName>
</protein>
<dbReference type="SUPFAM" id="SSF161098">
    <property type="entry name" value="MetI-like"/>
    <property type="match status" value="1"/>
</dbReference>
<dbReference type="InterPro" id="IPR051393">
    <property type="entry name" value="ABC_transporter_permease"/>
</dbReference>
<dbReference type="RefSeq" id="WP_343968786.1">
    <property type="nucleotide sequence ID" value="NZ_BAAAHK010000006.1"/>
</dbReference>
<keyword evidence="4 7" id="KW-0812">Transmembrane</keyword>
<evidence type="ECO:0000256" key="6">
    <source>
        <dbReference type="ARBA" id="ARBA00023136"/>
    </source>
</evidence>
<keyword evidence="10" id="KW-1185">Reference proteome</keyword>
<gene>
    <name evidence="9" type="ORF">GCM10009554_27980</name>
</gene>
<keyword evidence="3" id="KW-1003">Cell membrane</keyword>
<name>A0ABN1Q7I1_9ACTN</name>
<dbReference type="PROSITE" id="PS50928">
    <property type="entry name" value="ABC_TM1"/>
    <property type="match status" value="1"/>
</dbReference>
<accession>A0ABN1Q7I1</accession>
<proteinExistence type="inferred from homology"/>
<evidence type="ECO:0000256" key="2">
    <source>
        <dbReference type="ARBA" id="ARBA00022448"/>
    </source>
</evidence>
<dbReference type="InterPro" id="IPR000515">
    <property type="entry name" value="MetI-like"/>
</dbReference>
<dbReference type="Proteomes" id="UP001500542">
    <property type="component" value="Unassembled WGS sequence"/>
</dbReference>
<evidence type="ECO:0000256" key="4">
    <source>
        <dbReference type="ARBA" id="ARBA00022692"/>
    </source>
</evidence>
<reference evidence="9 10" key="1">
    <citation type="journal article" date="2019" name="Int. J. Syst. Evol. Microbiol.">
        <title>The Global Catalogue of Microorganisms (GCM) 10K type strain sequencing project: providing services to taxonomists for standard genome sequencing and annotation.</title>
        <authorList>
            <consortium name="The Broad Institute Genomics Platform"/>
            <consortium name="The Broad Institute Genome Sequencing Center for Infectious Disease"/>
            <person name="Wu L."/>
            <person name="Ma J."/>
        </authorList>
    </citation>
    <scope>NUCLEOTIDE SEQUENCE [LARGE SCALE GENOMIC DNA]</scope>
    <source>
        <strain evidence="9 10">JCM 10977</strain>
    </source>
</reference>
<dbReference type="PANTHER" id="PTHR30193">
    <property type="entry name" value="ABC TRANSPORTER PERMEASE PROTEIN"/>
    <property type="match status" value="1"/>
</dbReference>
<keyword evidence="5 7" id="KW-1133">Transmembrane helix</keyword>
<feature type="domain" description="ABC transmembrane type-1" evidence="8">
    <location>
        <begin position="115"/>
        <end position="325"/>
    </location>
</feature>
<evidence type="ECO:0000256" key="7">
    <source>
        <dbReference type="RuleBase" id="RU363032"/>
    </source>
</evidence>
<sequence length="354" mass="39182">MNPTIGWIRTLAESWSVPAVLVPLVPFLVLLIVLYAVIGLAAYGARRKWPRADKTIAFWLFISPWLIGFVVFTVGPMLSSVYVSLTSWDLITPPRFVGVANYTEAFQDPRVGQAIKVTLLYAVISVPLQTFLAFMVAMLMNADLPGIRFFRTIWYLPSLVSGVAQIVLFLWVFNPQYGLANDLLAKLGVQGPGWFNDASWALPTVILMSLWTVGGAMVIYLAGLKDVPLNLYEAAALDGAGPLRLFWHVTLPQLSPIILFNALTGIIGALQIFTQGFVANGGPKDSLLFFVYYLYDNAFQNFRMGYASALAWILFVIILALTAVTLRGSAFAVYYETELGGRRRLRAGRPARRS</sequence>
<dbReference type="CDD" id="cd06261">
    <property type="entry name" value="TM_PBP2"/>
    <property type="match status" value="1"/>
</dbReference>
<dbReference type="Gene3D" id="1.10.3720.10">
    <property type="entry name" value="MetI-like"/>
    <property type="match status" value="1"/>
</dbReference>
<feature type="transmembrane region" description="Helical" evidence="7">
    <location>
        <begin position="56"/>
        <end position="78"/>
    </location>
</feature>
<dbReference type="EMBL" id="BAAAHK010000006">
    <property type="protein sequence ID" value="GAA0938733.1"/>
    <property type="molecule type" value="Genomic_DNA"/>
</dbReference>
<feature type="transmembrane region" description="Helical" evidence="7">
    <location>
        <begin position="119"/>
        <end position="140"/>
    </location>
</feature>
<feature type="transmembrane region" description="Helical" evidence="7">
    <location>
        <begin position="309"/>
        <end position="335"/>
    </location>
</feature>